<dbReference type="CDD" id="cd06114">
    <property type="entry name" value="EcCS_like"/>
    <property type="match status" value="1"/>
</dbReference>
<dbReference type="InterPro" id="IPR019810">
    <property type="entry name" value="Citrate_synthase_AS"/>
</dbReference>
<dbReference type="InterPro" id="IPR016142">
    <property type="entry name" value="Citrate_synth-like_lrg_a-sub"/>
</dbReference>
<dbReference type="SUPFAM" id="SSF48256">
    <property type="entry name" value="Citrate synthase"/>
    <property type="match status" value="1"/>
</dbReference>
<evidence type="ECO:0000256" key="7">
    <source>
        <dbReference type="PIRNR" id="PIRNR001369"/>
    </source>
</evidence>
<evidence type="ECO:0000256" key="10">
    <source>
        <dbReference type="RuleBase" id="RU003406"/>
    </source>
</evidence>
<dbReference type="NCBIfam" id="NF004126">
    <property type="entry name" value="PRK05614.1"/>
    <property type="match status" value="1"/>
</dbReference>
<dbReference type="Gene3D" id="1.10.580.10">
    <property type="entry name" value="Citrate Synthase, domain 1"/>
    <property type="match status" value="1"/>
</dbReference>
<dbReference type="Gene3D" id="1.10.230.10">
    <property type="entry name" value="Cytochrome P450-Terp, domain 2"/>
    <property type="match status" value="1"/>
</dbReference>
<dbReference type="Gene3D" id="2.20.28.60">
    <property type="match status" value="1"/>
</dbReference>
<comment type="similarity">
    <text evidence="2 7 10">Belongs to the citrate synthase family.</text>
</comment>
<dbReference type="InterPro" id="IPR024176">
    <property type="entry name" value="Citrate_synthase_bac-typ"/>
</dbReference>
<evidence type="ECO:0000313" key="12">
    <source>
        <dbReference type="Proteomes" id="UP000178187"/>
    </source>
</evidence>
<evidence type="ECO:0000256" key="1">
    <source>
        <dbReference type="ARBA" id="ARBA00004751"/>
    </source>
</evidence>
<name>A0A1G1L3C3_9BACT</name>
<feature type="active site" evidence="8">
    <location>
        <position position="307"/>
    </location>
</feature>
<dbReference type="PIRSF" id="PIRSF001369">
    <property type="entry name" value="Citrate_synth"/>
    <property type="match status" value="1"/>
</dbReference>
<dbReference type="NCBIfam" id="TIGR01798">
    <property type="entry name" value="cit_synth_I"/>
    <property type="match status" value="1"/>
</dbReference>
<reference evidence="11 12" key="1">
    <citation type="journal article" date="2016" name="Nat. Commun.">
        <title>Thousands of microbial genomes shed light on interconnected biogeochemical processes in an aquifer system.</title>
        <authorList>
            <person name="Anantharaman K."/>
            <person name="Brown C.T."/>
            <person name="Hug L.A."/>
            <person name="Sharon I."/>
            <person name="Castelle C.J."/>
            <person name="Probst A.J."/>
            <person name="Thomas B.C."/>
            <person name="Singh A."/>
            <person name="Wilkins M.J."/>
            <person name="Karaoz U."/>
            <person name="Brodie E.L."/>
            <person name="Williams K.H."/>
            <person name="Hubbard S.S."/>
            <person name="Banfield J.F."/>
        </authorList>
    </citation>
    <scope>NUCLEOTIDE SEQUENCE [LARGE SCALE GENOMIC DNA]</scope>
</reference>
<dbReference type="InterPro" id="IPR016143">
    <property type="entry name" value="Citrate_synth-like_sm_a-sub"/>
</dbReference>
<dbReference type="GO" id="GO:0006099">
    <property type="term" value="P:tricarboxylic acid cycle"/>
    <property type="evidence" value="ECO:0007669"/>
    <property type="project" value="UniProtKB-UniRule"/>
</dbReference>
<evidence type="ECO:0000256" key="4">
    <source>
        <dbReference type="ARBA" id="ARBA00022679"/>
    </source>
</evidence>
<dbReference type="EMBL" id="MHFR01000008">
    <property type="protein sequence ID" value="OGW99369.1"/>
    <property type="molecule type" value="Genomic_DNA"/>
</dbReference>
<dbReference type="PRINTS" id="PR00143">
    <property type="entry name" value="CITRTSNTHASE"/>
</dbReference>
<accession>A0A1G1L3C3</accession>
<dbReference type="GO" id="GO:0036440">
    <property type="term" value="F:citrate synthase activity"/>
    <property type="evidence" value="ECO:0007669"/>
    <property type="project" value="UniProtKB-EC"/>
</dbReference>
<dbReference type="FunFam" id="1.10.230.10:FF:000002">
    <property type="entry name" value="Citrate synthase"/>
    <property type="match status" value="1"/>
</dbReference>
<dbReference type="PANTHER" id="PTHR42871:SF1">
    <property type="entry name" value="CITRATE SYNTHASE"/>
    <property type="match status" value="1"/>
</dbReference>
<comment type="caution">
    <text evidence="11">The sequence shown here is derived from an EMBL/GenBank/DDBJ whole genome shotgun (WGS) entry which is preliminary data.</text>
</comment>
<evidence type="ECO:0000256" key="2">
    <source>
        <dbReference type="ARBA" id="ARBA00010566"/>
    </source>
</evidence>
<evidence type="ECO:0000256" key="5">
    <source>
        <dbReference type="ARBA" id="ARBA00049288"/>
    </source>
</evidence>
<evidence type="ECO:0000256" key="9">
    <source>
        <dbReference type="RuleBase" id="RU003370"/>
    </source>
</evidence>
<comment type="catalytic activity">
    <reaction evidence="5 9">
        <text>oxaloacetate + acetyl-CoA + H2O = citrate + CoA + H(+)</text>
        <dbReference type="Rhea" id="RHEA:16845"/>
        <dbReference type="ChEBI" id="CHEBI:15377"/>
        <dbReference type="ChEBI" id="CHEBI:15378"/>
        <dbReference type="ChEBI" id="CHEBI:16452"/>
        <dbReference type="ChEBI" id="CHEBI:16947"/>
        <dbReference type="ChEBI" id="CHEBI:57287"/>
        <dbReference type="ChEBI" id="CHEBI:57288"/>
        <dbReference type="EC" id="2.3.3.16"/>
    </reaction>
</comment>
<dbReference type="PANTHER" id="PTHR42871">
    <property type="entry name" value="CITRATE SYNTHASE"/>
    <property type="match status" value="1"/>
</dbReference>
<gene>
    <name evidence="11" type="ORF">A3G33_06690</name>
</gene>
<dbReference type="InterPro" id="IPR010953">
    <property type="entry name" value="Citrate_synthase_typ-I"/>
</dbReference>
<dbReference type="GO" id="GO:0005737">
    <property type="term" value="C:cytoplasm"/>
    <property type="evidence" value="ECO:0007669"/>
    <property type="project" value="InterPro"/>
</dbReference>
<evidence type="ECO:0000256" key="8">
    <source>
        <dbReference type="PIRSR" id="PIRSR001369-1"/>
    </source>
</evidence>
<proteinExistence type="inferred from homology"/>
<sequence>MADKAELKIDGKAYELPVVHGTEGDSGIDVSELRSKTSYITYDPAFGNTGSCQSAICYIDGEKGILRYRGIPVEQLAENSRFIETAYLLLFGQLPTEAELNWFSAGLTENAALHDDVRHFFYGFPSTTHPMVILSSVVCALSGFHPTPKDPAEDDEVYKQTAIKLMAKVRTIAAYSYKRSIGQPFIYPRRDLKYCANFLHMMFSLPYEDFNIDVDAERALNILFILHADHEQNCSTSTVRLVGSARANIYASIAAGISALSGPIHGGANQDVMEMLEEIHQAGGNIDSYLSEAMIPNSSKRLSGFGHRIYKTYDPRAKIIKEYCHKILRKHKGTDPLLEIAMKLEERALREEYFIKRNLYPNVDFYSGIVLKAIGIPTNMFPVMFAIGRLPGWITHWKEMRESKPAKIGRPRQIYVGPERTDYVPIDIRK</sequence>
<dbReference type="UniPathway" id="UPA00223">
    <property type="reaction ID" value="UER00717"/>
</dbReference>
<evidence type="ECO:0000256" key="3">
    <source>
        <dbReference type="ARBA" id="ARBA00022532"/>
    </source>
</evidence>
<organism evidence="11 12">
    <name type="scientific">Candidatus Danuiimicrobium aquiferis</name>
    <dbReference type="NCBI Taxonomy" id="1801832"/>
    <lineage>
        <taxon>Bacteria</taxon>
        <taxon>Pseudomonadati</taxon>
        <taxon>Candidatus Omnitrophota</taxon>
        <taxon>Candidatus Danuiimicrobium</taxon>
    </lineage>
</organism>
<dbReference type="Proteomes" id="UP000178187">
    <property type="component" value="Unassembled WGS sequence"/>
</dbReference>
<evidence type="ECO:0000313" key="11">
    <source>
        <dbReference type="EMBL" id="OGW99369.1"/>
    </source>
</evidence>
<dbReference type="Pfam" id="PF00285">
    <property type="entry name" value="Citrate_synt"/>
    <property type="match status" value="1"/>
</dbReference>
<dbReference type="InterPro" id="IPR036969">
    <property type="entry name" value="Citrate_synthase_sf"/>
</dbReference>
<keyword evidence="4 7" id="KW-0808">Transferase</keyword>
<dbReference type="PROSITE" id="PS00480">
    <property type="entry name" value="CITRATE_SYNTHASE"/>
    <property type="match status" value="1"/>
</dbReference>
<evidence type="ECO:0000256" key="6">
    <source>
        <dbReference type="NCBIfam" id="TIGR01798"/>
    </source>
</evidence>
<feature type="active site" evidence="8">
    <location>
        <position position="364"/>
    </location>
</feature>
<keyword evidence="3 9" id="KW-0816">Tricarboxylic acid cycle</keyword>
<protein>
    <recommendedName>
        <fullName evidence="6 7">Citrate synthase</fullName>
    </recommendedName>
</protein>
<comment type="pathway">
    <text evidence="1 9">Carbohydrate metabolism; tricarboxylic acid cycle; isocitrate from oxaloacetate: step 1/2.</text>
</comment>
<dbReference type="InterPro" id="IPR002020">
    <property type="entry name" value="Citrate_synthase"/>
</dbReference>
<dbReference type="AlphaFoldDB" id="A0A1G1L3C3"/>